<sequence>MGTTTRENQSVGKVLAGYMDPHLPCITPSVTTLKELLSELEYAQLLTLRGQPFKNDSGFADTSLNVDTAVLDEAPVALIIHLEDVAAAAGCDGIHVPLLVPIP</sequence>
<dbReference type="EMBL" id="RCMG01000178">
    <property type="protein sequence ID" value="KAG2860635.1"/>
    <property type="molecule type" value="Genomic_DNA"/>
</dbReference>
<dbReference type="Proteomes" id="UP000735874">
    <property type="component" value="Unassembled WGS sequence"/>
</dbReference>
<evidence type="ECO:0000313" key="3">
    <source>
        <dbReference type="Proteomes" id="UP000697107"/>
    </source>
</evidence>
<evidence type="ECO:0000313" key="2">
    <source>
        <dbReference type="EMBL" id="KAG2968568.1"/>
    </source>
</evidence>
<dbReference type="EMBL" id="RCML01000851">
    <property type="protein sequence ID" value="KAG2968568.1"/>
    <property type="molecule type" value="Genomic_DNA"/>
</dbReference>
<comment type="caution">
    <text evidence="2">The sequence shown here is derived from an EMBL/GenBank/DDBJ whole genome shotgun (WGS) entry which is preliminary data.</text>
</comment>
<gene>
    <name evidence="1" type="ORF">PC113_g7883</name>
    <name evidence="2" type="ORF">PC118_g17940</name>
</gene>
<dbReference type="VEuPathDB" id="FungiDB:PC110_g10803"/>
<proteinExistence type="predicted"/>
<dbReference type="AlphaFoldDB" id="A0A8T1F6F8"/>
<dbReference type="Proteomes" id="UP000697107">
    <property type="component" value="Unassembled WGS sequence"/>
</dbReference>
<accession>A0A8T1F6F8</accession>
<protein>
    <submittedName>
        <fullName evidence="2">Uncharacterized protein</fullName>
    </submittedName>
</protein>
<reference evidence="2" key="1">
    <citation type="submission" date="2018-10" db="EMBL/GenBank/DDBJ databases">
        <title>Effector identification in a new, highly contiguous assembly of the strawberry crown rot pathogen Phytophthora cactorum.</title>
        <authorList>
            <person name="Armitage A.D."/>
            <person name="Nellist C.F."/>
            <person name="Bates H."/>
            <person name="Vickerstaff R.J."/>
            <person name="Harrison R.J."/>
        </authorList>
    </citation>
    <scope>NUCLEOTIDE SEQUENCE</scope>
    <source>
        <strain evidence="1">15-7</strain>
        <strain evidence="2">P415</strain>
    </source>
</reference>
<name>A0A8T1F6F8_9STRA</name>
<organism evidence="2 3">
    <name type="scientific">Phytophthora cactorum</name>
    <dbReference type="NCBI Taxonomy" id="29920"/>
    <lineage>
        <taxon>Eukaryota</taxon>
        <taxon>Sar</taxon>
        <taxon>Stramenopiles</taxon>
        <taxon>Oomycota</taxon>
        <taxon>Peronosporomycetes</taxon>
        <taxon>Peronosporales</taxon>
        <taxon>Peronosporaceae</taxon>
        <taxon>Phytophthora</taxon>
    </lineage>
</organism>
<evidence type="ECO:0000313" key="1">
    <source>
        <dbReference type="EMBL" id="KAG2860635.1"/>
    </source>
</evidence>